<evidence type="ECO:0000313" key="3">
    <source>
        <dbReference type="Proteomes" id="UP000325296"/>
    </source>
</evidence>
<comment type="caution">
    <text evidence="2">The sequence shown here is derived from an EMBL/GenBank/DDBJ whole genome shotgun (WGS) entry which is preliminary data.</text>
</comment>
<dbReference type="InterPro" id="IPR001543">
    <property type="entry name" value="FliN-like_C"/>
</dbReference>
<dbReference type="PANTHER" id="PTHR30034:SF6">
    <property type="entry name" value="YOP PROTEINS TRANSLOCATION PROTEIN Q"/>
    <property type="match status" value="1"/>
</dbReference>
<protein>
    <submittedName>
        <fullName evidence="2">YscQ/HrcQ family type III secretion apparatus protein</fullName>
    </submittedName>
</protein>
<name>A0A5B2UIZ2_9PSED</name>
<dbReference type="PANTHER" id="PTHR30034">
    <property type="entry name" value="FLAGELLAR MOTOR SWITCH PROTEIN FLIM"/>
    <property type="match status" value="1"/>
</dbReference>
<dbReference type="EMBL" id="VUOL01000018">
    <property type="protein sequence ID" value="KAA2226813.1"/>
    <property type="molecule type" value="Genomic_DNA"/>
</dbReference>
<organism evidence="2 3">
    <name type="scientific">Pseudomonas brenneri</name>
    <dbReference type="NCBI Taxonomy" id="129817"/>
    <lineage>
        <taxon>Bacteria</taxon>
        <taxon>Pseudomonadati</taxon>
        <taxon>Pseudomonadota</taxon>
        <taxon>Gammaproteobacteria</taxon>
        <taxon>Pseudomonadales</taxon>
        <taxon>Pseudomonadaceae</taxon>
        <taxon>Pseudomonas</taxon>
    </lineage>
</organism>
<sequence length="340" mass="36915">MIMPALAIPLVKSATVAARLRLGRGLRMPFQVADQHGELLLEPGRAPRSAAPLYFESACGLLAFSEPGPMFSLLGECPVTLADTGNDPDSWFWELFQHHLSPQVRALFGYLRLRASPGKLNFGCRLTVTLGASRVVGYLLLAPESLLGLCDAGRWQPTALPLPSSFQLTVAVTLGRLQLALSQVRSLRAGDVVMLEQAFFDVQGSGRLRIGKHRLHGRIDDESGPVLLTLISIEETSVDEDLSAQHYSGYEEHDLDEPVVDVFGHEPFDELSMALNVRCGTLNLTLGELRNLAPGAVLSISGYAPGMAGLYYGDRPIGQGQLVEMDGRLGLQLSRVIFAR</sequence>
<dbReference type="Proteomes" id="UP000325296">
    <property type="component" value="Unassembled WGS sequence"/>
</dbReference>
<dbReference type="SUPFAM" id="SSF101801">
    <property type="entry name" value="Surface presentation of antigens (SPOA)"/>
    <property type="match status" value="1"/>
</dbReference>
<reference evidence="2 3" key="1">
    <citation type="submission" date="2019-09" db="EMBL/GenBank/DDBJ databases">
        <title>Draft genome sequence of Pseudomonas brenneri CCUG 51514(T).</title>
        <authorList>
            <person name="Tunovic T."/>
            <person name="Pineiro-Iglesias B."/>
            <person name="Unosson C."/>
            <person name="Inganas E."/>
            <person name="Ohlen M."/>
            <person name="Cardew S."/>
            <person name="Jensie-Markopoulos S."/>
            <person name="Salva-Serra F."/>
            <person name="Jaen-Luchoro D."/>
            <person name="Svensson-Stadler L."/>
            <person name="Chun J."/>
            <person name="Moore E."/>
        </authorList>
    </citation>
    <scope>NUCLEOTIDE SEQUENCE [LARGE SCALE GENOMIC DNA]</scope>
    <source>
        <strain evidence="2 3">CCUG 51514</strain>
    </source>
</reference>
<gene>
    <name evidence="2" type="ORF">F1720_24095</name>
</gene>
<dbReference type="AlphaFoldDB" id="A0A5B2UIZ2"/>
<dbReference type="Pfam" id="PF01052">
    <property type="entry name" value="FliMN_C"/>
    <property type="match status" value="1"/>
</dbReference>
<dbReference type="OrthoDB" id="6516509at2"/>
<dbReference type="InterPro" id="IPR036429">
    <property type="entry name" value="SpoA-like_sf"/>
</dbReference>
<dbReference type="GO" id="GO:0071978">
    <property type="term" value="P:bacterial-type flagellum-dependent swarming motility"/>
    <property type="evidence" value="ECO:0007669"/>
    <property type="project" value="TreeGrafter"/>
</dbReference>
<dbReference type="GO" id="GO:0050918">
    <property type="term" value="P:positive chemotaxis"/>
    <property type="evidence" value="ECO:0007669"/>
    <property type="project" value="TreeGrafter"/>
</dbReference>
<proteinExistence type="predicted"/>
<feature type="domain" description="Flagellar motor switch protein FliN-like C-terminal" evidence="1">
    <location>
        <begin position="270"/>
        <end position="337"/>
    </location>
</feature>
<accession>A0A5B2UIZ2</accession>
<dbReference type="RefSeq" id="WP_065944316.1">
    <property type="nucleotide sequence ID" value="NZ_BMNU01000013.1"/>
</dbReference>
<dbReference type="Gene3D" id="2.30.330.10">
    <property type="entry name" value="SpoA-like"/>
    <property type="match status" value="1"/>
</dbReference>
<evidence type="ECO:0000259" key="1">
    <source>
        <dbReference type="Pfam" id="PF01052"/>
    </source>
</evidence>
<evidence type="ECO:0000313" key="2">
    <source>
        <dbReference type="EMBL" id="KAA2226813.1"/>
    </source>
</evidence>